<dbReference type="OrthoDB" id="9816081at2"/>
<evidence type="ECO:0000313" key="3">
    <source>
        <dbReference type="Proteomes" id="UP000051448"/>
    </source>
</evidence>
<dbReference type="GO" id="GO:0005737">
    <property type="term" value="C:cytoplasm"/>
    <property type="evidence" value="ECO:0007669"/>
    <property type="project" value="TreeGrafter"/>
</dbReference>
<organism evidence="2 3">
    <name type="scientific">Liquorilactobacillus hordei DSM 19519</name>
    <dbReference type="NCBI Taxonomy" id="1423759"/>
    <lineage>
        <taxon>Bacteria</taxon>
        <taxon>Bacillati</taxon>
        <taxon>Bacillota</taxon>
        <taxon>Bacilli</taxon>
        <taxon>Lactobacillales</taxon>
        <taxon>Lactobacillaceae</taxon>
        <taxon>Liquorilactobacillus</taxon>
    </lineage>
</organism>
<keyword evidence="3" id="KW-1185">Reference proteome</keyword>
<feature type="domain" description="Calcineurin-like phosphoesterase" evidence="1">
    <location>
        <begin position="11"/>
        <end position="234"/>
    </location>
</feature>
<keyword evidence="2" id="KW-0378">Hydrolase</keyword>
<dbReference type="AlphaFoldDB" id="A0A0R1MT69"/>
<dbReference type="PATRIC" id="fig|1423759.3.peg.693"/>
<name>A0A0R1MT69_9LACO</name>
<accession>A0A0R1MT69</accession>
<reference evidence="2 3" key="1">
    <citation type="journal article" date="2015" name="Genome Announc.">
        <title>Expanding the biotechnology potential of lactobacilli through comparative genomics of 213 strains and associated genera.</title>
        <authorList>
            <person name="Sun Z."/>
            <person name="Harris H.M."/>
            <person name="McCann A."/>
            <person name="Guo C."/>
            <person name="Argimon S."/>
            <person name="Zhang W."/>
            <person name="Yang X."/>
            <person name="Jeffery I.B."/>
            <person name="Cooney J.C."/>
            <person name="Kagawa T.F."/>
            <person name="Liu W."/>
            <person name="Song Y."/>
            <person name="Salvetti E."/>
            <person name="Wrobel A."/>
            <person name="Rasinkangas P."/>
            <person name="Parkhill J."/>
            <person name="Rea M.C."/>
            <person name="O'Sullivan O."/>
            <person name="Ritari J."/>
            <person name="Douillard F.P."/>
            <person name="Paul Ross R."/>
            <person name="Yang R."/>
            <person name="Briner A.E."/>
            <person name="Felis G.E."/>
            <person name="de Vos W.M."/>
            <person name="Barrangou R."/>
            <person name="Klaenhammer T.R."/>
            <person name="Caufield P.W."/>
            <person name="Cui Y."/>
            <person name="Zhang H."/>
            <person name="O'Toole P.W."/>
        </authorList>
    </citation>
    <scope>NUCLEOTIDE SEQUENCE [LARGE SCALE GENOMIC DNA]</scope>
    <source>
        <strain evidence="2 3">DSM 19519</strain>
    </source>
</reference>
<dbReference type="CDD" id="cd07383">
    <property type="entry name" value="MPP_Dcr2"/>
    <property type="match status" value="1"/>
</dbReference>
<dbReference type="PANTHER" id="PTHR32440:SF11">
    <property type="entry name" value="METALLOPHOSPHOESTERASE DOMAIN-CONTAINING PROTEIN"/>
    <property type="match status" value="1"/>
</dbReference>
<dbReference type="InterPro" id="IPR004843">
    <property type="entry name" value="Calcineurin-like_PHP"/>
</dbReference>
<dbReference type="Pfam" id="PF00149">
    <property type="entry name" value="Metallophos"/>
    <property type="match status" value="1"/>
</dbReference>
<dbReference type="STRING" id="1423759.FC92_GL000653"/>
<dbReference type="PANTHER" id="PTHR32440">
    <property type="entry name" value="PHOSPHATASE DCR2-RELATED-RELATED"/>
    <property type="match status" value="1"/>
</dbReference>
<evidence type="ECO:0000313" key="2">
    <source>
        <dbReference type="EMBL" id="KRL08138.1"/>
    </source>
</evidence>
<protein>
    <submittedName>
        <fullName evidence="2">Phosphohydrolase, Icc family protein</fullName>
    </submittedName>
</protein>
<gene>
    <name evidence="2" type="ORF">FC92_GL000653</name>
</gene>
<evidence type="ECO:0000259" key="1">
    <source>
        <dbReference type="Pfam" id="PF00149"/>
    </source>
</evidence>
<dbReference type="Proteomes" id="UP000051448">
    <property type="component" value="Unassembled WGS sequence"/>
</dbReference>
<comment type="caution">
    <text evidence="2">The sequence shown here is derived from an EMBL/GenBank/DDBJ whole genome shotgun (WGS) entry which is preliminary data.</text>
</comment>
<dbReference type="GO" id="GO:0016788">
    <property type="term" value="F:hydrolase activity, acting on ester bonds"/>
    <property type="evidence" value="ECO:0007669"/>
    <property type="project" value="TreeGrafter"/>
</dbReference>
<sequence>MNLEITGNGNFRIYQLTDIHLGEYPFNAASDHTMQQIDQLLNENDFDLVMITGDLIWGKSVDNPDKVMHELYQMLNKHDVPVAITYGNHDSEGSYSRAELREYEQFLVHRASKKNSMIVNDRESYTLEVYRNNKLSNVLYVWDSGDYLKEEPDNYAAIEPEQIEWFWQLPYEKGKNKQDVAFMHIPLPEYNLVESFLEGQKNEKVCSSPYNSGLFYSLKKAKNIKALFVGHDHDNNFVADYAGIKLGYGNVTGYNTYGSLRRGIRLIELTPTDIKTQVIPFAEK</sequence>
<dbReference type="InterPro" id="IPR029052">
    <property type="entry name" value="Metallo-depent_PP-like"/>
</dbReference>
<dbReference type="EMBL" id="AZDX01000002">
    <property type="protein sequence ID" value="KRL08138.1"/>
    <property type="molecule type" value="Genomic_DNA"/>
</dbReference>
<dbReference type="GeneID" id="98310350"/>
<dbReference type="SUPFAM" id="SSF56300">
    <property type="entry name" value="Metallo-dependent phosphatases"/>
    <property type="match status" value="1"/>
</dbReference>
<dbReference type="Gene3D" id="3.60.21.10">
    <property type="match status" value="1"/>
</dbReference>
<dbReference type="RefSeq" id="WP_057868642.1">
    <property type="nucleotide sequence ID" value="NZ_AZDX01000002.1"/>
</dbReference>
<proteinExistence type="predicted"/>